<dbReference type="GO" id="GO:0006281">
    <property type="term" value="P:DNA repair"/>
    <property type="evidence" value="ECO:0007669"/>
    <property type="project" value="InterPro"/>
</dbReference>
<dbReference type="GO" id="GO:0042276">
    <property type="term" value="P:error-prone translesion synthesis"/>
    <property type="evidence" value="ECO:0007669"/>
    <property type="project" value="TreeGrafter"/>
</dbReference>
<dbReference type="GO" id="GO:0005829">
    <property type="term" value="C:cytosol"/>
    <property type="evidence" value="ECO:0007669"/>
    <property type="project" value="TreeGrafter"/>
</dbReference>
<name>A0A1H1YU98_9ACTN</name>
<dbReference type="GO" id="GO:0009432">
    <property type="term" value="P:SOS response"/>
    <property type="evidence" value="ECO:0007669"/>
    <property type="project" value="TreeGrafter"/>
</dbReference>
<dbReference type="InterPro" id="IPR043128">
    <property type="entry name" value="Rev_trsase/Diguanyl_cyclase"/>
</dbReference>
<dbReference type="InterPro" id="IPR001126">
    <property type="entry name" value="UmuC"/>
</dbReference>
<dbReference type="Pfam" id="PF11799">
    <property type="entry name" value="IMS_C"/>
    <property type="match status" value="1"/>
</dbReference>
<dbReference type="Gene3D" id="3.40.1170.60">
    <property type="match status" value="1"/>
</dbReference>
<dbReference type="AlphaFoldDB" id="A0A1H1YU98"/>
<dbReference type="OrthoDB" id="9808813at2"/>
<evidence type="ECO:0000256" key="3">
    <source>
        <dbReference type="ARBA" id="ARBA00049244"/>
    </source>
</evidence>
<evidence type="ECO:0000256" key="2">
    <source>
        <dbReference type="ARBA" id="ARBA00025589"/>
    </source>
</evidence>
<dbReference type="RefSeq" id="WP_091528167.1">
    <property type="nucleotide sequence ID" value="NZ_LT629772.1"/>
</dbReference>
<dbReference type="Proteomes" id="UP000199103">
    <property type="component" value="Chromosome I"/>
</dbReference>
<comment type="function">
    <text evidence="2">Poorly processive, error-prone DNA polymerase involved in untargeted mutagenesis. Copies undamaged DNA at stalled replication forks, which arise in vivo from mismatched or misaligned primer ends. These misaligned primers can be extended by PolIV. Exhibits no 3'-5' exonuclease (proofreading) activity. May be involved in translesional synthesis, in conjunction with the beta clamp from PolIII.</text>
</comment>
<dbReference type="CDD" id="cd03586">
    <property type="entry name" value="PolY_Pol_IV_kappa"/>
    <property type="match status" value="1"/>
</dbReference>
<dbReference type="InterPro" id="IPR017961">
    <property type="entry name" value="DNA_pol_Y-fam_little_finger"/>
</dbReference>
<proteinExistence type="inferred from homology"/>
<evidence type="ECO:0000256" key="1">
    <source>
        <dbReference type="ARBA" id="ARBA00010945"/>
    </source>
</evidence>
<dbReference type="SUPFAM" id="SSF56672">
    <property type="entry name" value="DNA/RNA polymerases"/>
    <property type="match status" value="1"/>
</dbReference>
<dbReference type="Gene3D" id="1.10.150.20">
    <property type="entry name" value="5' to 3' exonuclease, C-terminal subdomain"/>
    <property type="match status" value="1"/>
</dbReference>
<keyword evidence="6" id="KW-1185">Reference proteome</keyword>
<organism evidence="5 6">
    <name type="scientific">Microlunatus soli</name>
    <dbReference type="NCBI Taxonomy" id="630515"/>
    <lineage>
        <taxon>Bacteria</taxon>
        <taxon>Bacillati</taxon>
        <taxon>Actinomycetota</taxon>
        <taxon>Actinomycetes</taxon>
        <taxon>Propionibacteriales</taxon>
        <taxon>Propionibacteriaceae</taxon>
        <taxon>Microlunatus</taxon>
    </lineage>
</organism>
<dbReference type="GO" id="GO:0003887">
    <property type="term" value="F:DNA-directed DNA polymerase activity"/>
    <property type="evidence" value="ECO:0007669"/>
    <property type="project" value="UniProtKB-EC"/>
</dbReference>
<evidence type="ECO:0000313" key="6">
    <source>
        <dbReference type="Proteomes" id="UP000199103"/>
    </source>
</evidence>
<dbReference type="STRING" id="630515.SAMN04489812_4787"/>
<dbReference type="PROSITE" id="PS50173">
    <property type="entry name" value="UMUC"/>
    <property type="match status" value="1"/>
</dbReference>
<dbReference type="GO" id="GO:0003684">
    <property type="term" value="F:damaged DNA binding"/>
    <property type="evidence" value="ECO:0007669"/>
    <property type="project" value="InterPro"/>
</dbReference>
<accession>A0A1H1YU98</accession>
<dbReference type="PANTHER" id="PTHR11076">
    <property type="entry name" value="DNA REPAIR POLYMERASE UMUC / TRANSFERASE FAMILY MEMBER"/>
    <property type="match status" value="1"/>
</dbReference>
<feature type="domain" description="UmuC" evidence="4">
    <location>
        <begin position="3"/>
        <end position="173"/>
    </location>
</feature>
<sequence length="348" mass="37839">MSLLHADADCFFASVELQRRPELADRPVAVATHIVMSATYPARARGVRGAMPLRQALKLCPELVVLPPQADYQSAGEALMGLFWRFAVQVEPGSMEEAFIDPGDADPVATAAAIRAAARDELGLPVTVGVARTKLLAKLASRRAKPDGLLVITGTEEARLRATLTIDDLWGVGPTTANRLADAGVTRLTELEGYDEARLRSVVGTAMARRLLSIRDGTDDATVRQLGPRRTVSASRTAMRPSSRWADIQAHADGVIDLALQRLAESHDGQAVTHRIDVQVTYADRGQWSTERRLPTATRDRNVLRRHCREMITSSGVQAADRPVLLIMVAFRLTGVSGSRQQNALPLF</sequence>
<dbReference type="PANTHER" id="PTHR11076:SF33">
    <property type="entry name" value="DNA POLYMERASE KAPPA"/>
    <property type="match status" value="1"/>
</dbReference>
<reference evidence="5 6" key="1">
    <citation type="submission" date="2016-10" db="EMBL/GenBank/DDBJ databases">
        <authorList>
            <person name="de Groot N.N."/>
        </authorList>
    </citation>
    <scope>NUCLEOTIDE SEQUENCE [LARGE SCALE GENOMIC DNA]</scope>
    <source>
        <strain evidence="5 6">DSM 21800</strain>
    </source>
</reference>
<evidence type="ECO:0000259" key="4">
    <source>
        <dbReference type="PROSITE" id="PS50173"/>
    </source>
</evidence>
<comment type="catalytic activity">
    <reaction evidence="3">
        <text>DNA(n) + a 2'-deoxyribonucleoside 5'-triphosphate = DNA(n+1) + diphosphate</text>
        <dbReference type="Rhea" id="RHEA:22508"/>
        <dbReference type="Rhea" id="RHEA-COMP:17339"/>
        <dbReference type="Rhea" id="RHEA-COMP:17340"/>
        <dbReference type="ChEBI" id="CHEBI:33019"/>
        <dbReference type="ChEBI" id="CHEBI:61560"/>
        <dbReference type="ChEBI" id="CHEBI:173112"/>
        <dbReference type="EC" id="2.7.7.7"/>
    </reaction>
</comment>
<dbReference type="InterPro" id="IPR022880">
    <property type="entry name" value="DNApol_IV"/>
</dbReference>
<dbReference type="InterPro" id="IPR043502">
    <property type="entry name" value="DNA/RNA_pol_sf"/>
</dbReference>
<dbReference type="EMBL" id="LT629772">
    <property type="protein sequence ID" value="SDT25008.1"/>
    <property type="molecule type" value="Genomic_DNA"/>
</dbReference>
<dbReference type="Pfam" id="PF00817">
    <property type="entry name" value="IMS"/>
    <property type="match status" value="1"/>
</dbReference>
<gene>
    <name evidence="5" type="ORF">SAMN04489812_4787</name>
</gene>
<dbReference type="Gene3D" id="3.30.70.270">
    <property type="match status" value="1"/>
</dbReference>
<evidence type="ECO:0000313" key="5">
    <source>
        <dbReference type="EMBL" id="SDT25008.1"/>
    </source>
</evidence>
<protein>
    <submittedName>
        <fullName evidence="5">DNA polymerase-4</fullName>
    </submittedName>
</protein>
<dbReference type="InterPro" id="IPR050116">
    <property type="entry name" value="DNA_polymerase-Y"/>
</dbReference>
<comment type="similarity">
    <text evidence="1">Belongs to the DNA polymerase type-Y family.</text>
</comment>